<comment type="caution">
    <text evidence="1">The sequence shown here is derived from an EMBL/GenBank/DDBJ whole genome shotgun (WGS) entry which is preliminary data.</text>
</comment>
<sequence>MRKDSGILEWKLDLRPSQKQEIKLKYKVSFPAEFDLNL</sequence>
<accession>M6BZM9</accession>
<evidence type="ECO:0000313" key="1">
    <source>
        <dbReference type="EMBL" id="EMJ81868.1"/>
    </source>
</evidence>
<protein>
    <submittedName>
        <fullName evidence="1">PF13598 domain protein</fullName>
    </submittedName>
</protein>
<proteinExistence type="predicted"/>
<gene>
    <name evidence="1" type="ORF">LEP1GSC016_3787</name>
</gene>
<name>M6BZM9_LEPBO</name>
<dbReference type="EMBL" id="ANMU01000075">
    <property type="protein sequence ID" value="EMJ81868.1"/>
    <property type="molecule type" value="Genomic_DNA"/>
</dbReference>
<organism evidence="1 2">
    <name type="scientific">Leptospira borgpetersenii serovar Hardjo-bovis str. Sponselee</name>
    <dbReference type="NCBI Taxonomy" id="1303729"/>
    <lineage>
        <taxon>Bacteria</taxon>
        <taxon>Pseudomonadati</taxon>
        <taxon>Spirochaetota</taxon>
        <taxon>Spirochaetia</taxon>
        <taxon>Leptospirales</taxon>
        <taxon>Leptospiraceae</taxon>
        <taxon>Leptospira</taxon>
    </lineage>
</organism>
<reference evidence="1 2" key="1">
    <citation type="submission" date="2013-01" db="EMBL/GenBank/DDBJ databases">
        <authorList>
            <person name="Harkins D.M."/>
            <person name="Durkin A.S."/>
            <person name="Brinkac L.M."/>
            <person name="Haft D.H."/>
            <person name="Selengut J.D."/>
            <person name="Sanka R."/>
            <person name="DePew J."/>
            <person name="Purushe J."/>
            <person name="Galloway R.L."/>
            <person name="Vinetz J.M."/>
            <person name="Sutton G.G."/>
            <person name="Nierman W.C."/>
            <person name="Fouts D.E."/>
        </authorList>
    </citation>
    <scope>NUCLEOTIDE SEQUENCE [LARGE SCALE GENOMIC DNA]</scope>
    <source>
        <strain evidence="1 2">Sponselee CDC</strain>
    </source>
</reference>
<dbReference type="PATRIC" id="fig|1218567.3.peg.1914"/>
<evidence type="ECO:0000313" key="2">
    <source>
        <dbReference type="Proteomes" id="UP000011873"/>
    </source>
</evidence>
<dbReference type="Proteomes" id="UP000011873">
    <property type="component" value="Unassembled WGS sequence"/>
</dbReference>
<dbReference type="AlphaFoldDB" id="M6BZM9"/>